<dbReference type="OrthoDB" id="5573898at2759"/>
<feature type="compositionally biased region" description="Pro residues" evidence="16">
    <location>
        <begin position="13"/>
        <end position="24"/>
    </location>
</feature>
<evidence type="ECO:0000256" key="13">
    <source>
        <dbReference type="ARBA" id="ARBA00023242"/>
    </source>
</evidence>
<accession>A0A8H6SYB6</accession>
<dbReference type="PANTHER" id="PTHR28200">
    <property type="entry name" value="DASH COMPLEX SUBUNIT ASK1"/>
    <property type="match status" value="1"/>
</dbReference>
<feature type="region of interest" description="Disordered" evidence="16">
    <location>
        <begin position="111"/>
        <end position="145"/>
    </location>
</feature>
<evidence type="ECO:0000256" key="11">
    <source>
        <dbReference type="ARBA" id="ARBA00022838"/>
    </source>
</evidence>
<dbReference type="RefSeq" id="XP_037222557.1">
    <property type="nucleotide sequence ID" value="XM_037362265.1"/>
</dbReference>
<evidence type="ECO:0000256" key="3">
    <source>
        <dbReference type="ARBA" id="ARBA00004629"/>
    </source>
</evidence>
<evidence type="ECO:0000256" key="9">
    <source>
        <dbReference type="ARBA" id="ARBA00022701"/>
    </source>
</evidence>
<evidence type="ECO:0000256" key="7">
    <source>
        <dbReference type="ARBA" id="ARBA00022490"/>
    </source>
</evidence>
<keyword evidence="9" id="KW-0493">Microtubule</keyword>
<keyword evidence="10" id="KW-0498">Mitosis</keyword>
<dbReference type="GO" id="GO:0051301">
    <property type="term" value="P:cell division"/>
    <property type="evidence" value="ECO:0007669"/>
    <property type="project" value="UniProtKB-KW"/>
</dbReference>
<keyword evidence="13" id="KW-0539">Nucleus</keyword>
<evidence type="ECO:0000256" key="14">
    <source>
        <dbReference type="ARBA" id="ARBA00023306"/>
    </source>
</evidence>
<evidence type="ECO:0000256" key="8">
    <source>
        <dbReference type="ARBA" id="ARBA00022618"/>
    </source>
</evidence>
<comment type="subcellular location">
    <subcellularLocation>
        <location evidence="3">Chromosome</location>
        <location evidence="3">Centromere</location>
        <location evidence="3">Kinetochore</location>
    </subcellularLocation>
    <subcellularLocation>
        <location evidence="2">Cytoplasm</location>
        <location evidence="2">Cytoskeleton</location>
        <location evidence="2">Spindle</location>
    </subcellularLocation>
    <subcellularLocation>
        <location evidence="1">Nucleus</location>
    </subcellularLocation>
</comment>
<feature type="compositionally biased region" description="Polar residues" evidence="16">
    <location>
        <begin position="130"/>
        <end position="145"/>
    </location>
</feature>
<evidence type="ECO:0000256" key="15">
    <source>
        <dbReference type="ARBA" id="ARBA00023328"/>
    </source>
</evidence>
<keyword evidence="15" id="KW-0137">Centromere</keyword>
<dbReference type="EMBL" id="JACAZF010000004">
    <property type="protein sequence ID" value="KAF7307538.1"/>
    <property type="molecule type" value="Genomic_DNA"/>
</dbReference>
<dbReference type="GeneID" id="59344781"/>
<evidence type="ECO:0000256" key="2">
    <source>
        <dbReference type="ARBA" id="ARBA00004186"/>
    </source>
</evidence>
<feature type="region of interest" description="Disordered" evidence="16">
    <location>
        <begin position="157"/>
        <end position="182"/>
    </location>
</feature>
<evidence type="ECO:0000256" key="6">
    <source>
        <dbReference type="ARBA" id="ARBA00022454"/>
    </source>
</evidence>
<evidence type="ECO:0000313" key="17">
    <source>
        <dbReference type="EMBL" id="KAF7307538.1"/>
    </source>
</evidence>
<comment type="similarity">
    <text evidence="4">Belongs to the DASH complex ASK1 family.</text>
</comment>
<keyword evidence="14" id="KW-0131">Cell cycle</keyword>
<evidence type="ECO:0000256" key="1">
    <source>
        <dbReference type="ARBA" id="ARBA00004123"/>
    </source>
</evidence>
<feature type="compositionally biased region" description="Low complexity" evidence="16">
    <location>
        <begin position="378"/>
        <end position="390"/>
    </location>
</feature>
<keyword evidence="11" id="KW-0995">Kinetochore</keyword>
<feature type="compositionally biased region" description="Basic and acidic residues" evidence="16">
    <location>
        <begin position="1"/>
        <end position="10"/>
    </location>
</feature>
<protein>
    <recommendedName>
        <fullName evidence="5">DASH complex subunit ASK1</fullName>
    </recommendedName>
</protein>
<evidence type="ECO:0000256" key="5">
    <source>
        <dbReference type="ARBA" id="ARBA00014520"/>
    </source>
</evidence>
<feature type="compositionally biased region" description="Polar residues" evidence="16">
    <location>
        <begin position="168"/>
        <end position="182"/>
    </location>
</feature>
<evidence type="ECO:0000256" key="4">
    <source>
        <dbReference type="ARBA" id="ARBA00010731"/>
    </source>
</evidence>
<dbReference type="PANTHER" id="PTHR28200:SF1">
    <property type="entry name" value="DASH COMPLEX SUBUNIT ASK1"/>
    <property type="match status" value="1"/>
</dbReference>
<keyword evidence="8" id="KW-0132">Cell division</keyword>
<dbReference type="AlphaFoldDB" id="A0A8H6SYB6"/>
<feature type="region of interest" description="Disordered" evidence="16">
    <location>
        <begin position="1"/>
        <end position="24"/>
    </location>
</feature>
<feature type="region of interest" description="Disordered" evidence="16">
    <location>
        <begin position="368"/>
        <end position="402"/>
    </location>
</feature>
<dbReference type="GO" id="GO:0042729">
    <property type="term" value="C:DASH complex"/>
    <property type="evidence" value="ECO:0007669"/>
    <property type="project" value="InterPro"/>
</dbReference>
<evidence type="ECO:0000313" key="18">
    <source>
        <dbReference type="Proteomes" id="UP000636479"/>
    </source>
</evidence>
<evidence type="ECO:0000256" key="12">
    <source>
        <dbReference type="ARBA" id="ARBA00023212"/>
    </source>
</evidence>
<feature type="region of interest" description="Disordered" evidence="16">
    <location>
        <begin position="297"/>
        <end position="318"/>
    </location>
</feature>
<evidence type="ECO:0000256" key="10">
    <source>
        <dbReference type="ARBA" id="ARBA00022776"/>
    </source>
</evidence>
<dbReference type="Pfam" id="PF08655">
    <property type="entry name" value="DASH_Ask1"/>
    <property type="match status" value="1"/>
</dbReference>
<keyword evidence="12" id="KW-0206">Cytoskeleton</keyword>
<dbReference type="Proteomes" id="UP000636479">
    <property type="component" value="Unassembled WGS sequence"/>
</dbReference>
<comment type="caution">
    <text evidence="17">The sequence shown here is derived from an EMBL/GenBank/DDBJ whole genome shotgun (WGS) entry which is preliminary data.</text>
</comment>
<dbReference type="GO" id="GO:0008608">
    <property type="term" value="P:attachment of spindle microtubules to kinetochore"/>
    <property type="evidence" value="ECO:0007669"/>
    <property type="project" value="InterPro"/>
</dbReference>
<dbReference type="GO" id="GO:0044732">
    <property type="term" value="C:mitotic spindle pole body"/>
    <property type="evidence" value="ECO:0007669"/>
    <property type="project" value="TreeGrafter"/>
</dbReference>
<sequence length="612" mass="67065">MPQPGREGRRSPVPNPPRWQPNPTPASIIVPGVDGEAALLDQIEQIEQLITLKLQGIDENFAKIHNVLTTRILPSVKRYAVATKPVRESAKFWISFYEKAAQIRIPTAEDYSTVNDAPSDRQELEGEAESSGQHTADSQEHSIASTEQSFMPHQAAFASTPAIDRVGRSTTNMDDSELPSWSASIESPVTRLARNMESYEREESSRLPSLHLGSVLEEEDEVDNTIVRPRKDKGKEPMLQNVLRHTLYSKNDDVSFVSMSPAKGKLRTPIPAKLNPYIPSGTEPANWSGVVNLRQTPLSTTPRKQKQDEFDDDDDWVDGLPPGMSPLKIMSPARPPPSKAELQLLHNRPPAKEAAARIKNDLVREAQNSRRYQGGVESSLSTLASPPSLSKYNRAADTDESVDTSLESVMRRVSLNPKTWTPGGGTPGLRLKAKHNAPTFTRPVPPPEPIQYHPPPIFNPPPITPMQFNQGDDSFGSESESMVQEQGQIQAMMMNAQATSASAASGTSYDSDDSVSFDAGQQEAMNVLMNMGGQQQFVGGYMGDDSFDDDSFEDDMRVTAEEETIFGRPPQARFAPRMSAAGDLLMYGDEASILPDTEQFGLVGSPTPAGRG</sequence>
<dbReference type="InterPro" id="IPR013964">
    <property type="entry name" value="DASH_Ask1"/>
</dbReference>
<dbReference type="GO" id="GO:0005874">
    <property type="term" value="C:microtubule"/>
    <property type="evidence" value="ECO:0007669"/>
    <property type="project" value="UniProtKB-KW"/>
</dbReference>
<keyword evidence="6" id="KW-0158">Chromosome</keyword>
<keyword evidence="18" id="KW-1185">Reference proteome</keyword>
<proteinExistence type="inferred from homology"/>
<name>A0A8H6SYB6_9AGAR</name>
<evidence type="ECO:0000256" key="16">
    <source>
        <dbReference type="SAM" id="MobiDB-lite"/>
    </source>
</evidence>
<reference evidence="17" key="1">
    <citation type="submission" date="2020-05" db="EMBL/GenBank/DDBJ databases">
        <title>Mycena genomes resolve the evolution of fungal bioluminescence.</title>
        <authorList>
            <person name="Tsai I.J."/>
        </authorList>
    </citation>
    <scope>NUCLEOTIDE SEQUENCE</scope>
    <source>
        <strain evidence="17">171206Taipei</strain>
    </source>
</reference>
<organism evidence="17 18">
    <name type="scientific">Mycena indigotica</name>
    <dbReference type="NCBI Taxonomy" id="2126181"/>
    <lineage>
        <taxon>Eukaryota</taxon>
        <taxon>Fungi</taxon>
        <taxon>Dikarya</taxon>
        <taxon>Basidiomycota</taxon>
        <taxon>Agaricomycotina</taxon>
        <taxon>Agaricomycetes</taxon>
        <taxon>Agaricomycetidae</taxon>
        <taxon>Agaricales</taxon>
        <taxon>Marasmiineae</taxon>
        <taxon>Mycenaceae</taxon>
        <taxon>Mycena</taxon>
    </lineage>
</organism>
<keyword evidence="7" id="KW-0963">Cytoplasm</keyword>
<dbReference type="GO" id="GO:0072686">
    <property type="term" value="C:mitotic spindle"/>
    <property type="evidence" value="ECO:0007669"/>
    <property type="project" value="InterPro"/>
</dbReference>
<gene>
    <name evidence="17" type="ORF">MIND_00548600</name>
</gene>